<proteinExistence type="predicted"/>
<dbReference type="Proteomes" id="UP000694864">
    <property type="component" value="Chromosome 3"/>
</dbReference>
<keyword evidence="1" id="KW-0378">Hydrolase</keyword>
<dbReference type="SUPFAM" id="SSF54637">
    <property type="entry name" value="Thioesterase/thiol ester dehydrase-isomerase"/>
    <property type="match status" value="1"/>
</dbReference>
<name>A0ABM0YH61_CAMSA</name>
<dbReference type="RefSeq" id="XP_010500814.1">
    <property type="nucleotide sequence ID" value="XM_010502512.1"/>
</dbReference>
<evidence type="ECO:0000256" key="1">
    <source>
        <dbReference type="ARBA" id="ARBA00022801"/>
    </source>
</evidence>
<reference evidence="2" key="1">
    <citation type="journal article" date="2014" name="Nat. Commun.">
        <title>The emerging biofuel crop Camelina sativa retains a highly undifferentiated hexaploid genome structure.</title>
        <authorList>
            <person name="Kagale S."/>
            <person name="Koh C."/>
            <person name="Nixon J."/>
            <person name="Bollina V."/>
            <person name="Clarke W.E."/>
            <person name="Tuteja R."/>
            <person name="Spillane C."/>
            <person name="Robinson S.J."/>
            <person name="Links M.G."/>
            <person name="Clarke C."/>
            <person name="Higgins E.E."/>
            <person name="Huebert T."/>
            <person name="Sharpe A.G."/>
            <person name="Parkin I.A."/>
        </authorList>
    </citation>
    <scope>NUCLEOTIDE SEQUENCE [LARGE SCALE GENOMIC DNA]</scope>
    <source>
        <strain evidence="2">cv. DH55</strain>
    </source>
</reference>
<reference evidence="3" key="2">
    <citation type="submission" date="2025-08" db="UniProtKB">
        <authorList>
            <consortium name="RefSeq"/>
        </authorList>
    </citation>
    <scope>IDENTIFICATION</scope>
    <source>
        <tissue evidence="3">Leaf</tissue>
    </source>
</reference>
<dbReference type="GeneID" id="104778140"/>
<keyword evidence="2" id="KW-1185">Reference proteome</keyword>
<protein>
    <submittedName>
        <fullName evidence="3">Uncharacterized protein LOC104778140</fullName>
    </submittedName>
</protein>
<organism evidence="2 3">
    <name type="scientific">Camelina sativa</name>
    <name type="common">False flax</name>
    <name type="synonym">Myagrum sativum</name>
    <dbReference type="NCBI Taxonomy" id="90675"/>
    <lineage>
        <taxon>Eukaryota</taxon>
        <taxon>Viridiplantae</taxon>
        <taxon>Streptophyta</taxon>
        <taxon>Embryophyta</taxon>
        <taxon>Tracheophyta</taxon>
        <taxon>Spermatophyta</taxon>
        <taxon>Magnoliopsida</taxon>
        <taxon>eudicotyledons</taxon>
        <taxon>Gunneridae</taxon>
        <taxon>Pentapetalae</taxon>
        <taxon>rosids</taxon>
        <taxon>malvids</taxon>
        <taxon>Brassicales</taxon>
        <taxon>Brassicaceae</taxon>
        <taxon>Camelineae</taxon>
        <taxon>Camelina</taxon>
    </lineage>
</organism>
<evidence type="ECO:0000313" key="3">
    <source>
        <dbReference type="RefSeq" id="XP_010500814.1"/>
    </source>
</evidence>
<dbReference type="PANTHER" id="PTHR21660:SF1">
    <property type="entry name" value="ACYL-COENZYME A THIOESTERASE 13"/>
    <property type="match status" value="1"/>
</dbReference>
<sequence>MEDSSILKIRTYLEELAKDKRHSHFPSFILEGLQVLHVGKGIVRCKLTVTHHVLNEDGNFHTAAIGVLIELMGAAAVYSVGGSHASVDLNYSFYSTAKIQEDVKIEARLVGKMEDLKSAIIEIRREHDEELIATGRLRMRLLMTPFNLNIKQNGVDQVSKL</sequence>
<dbReference type="InterPro" id="IPR039298">
    <property type="entry name" value="ACOT13"/>
</dbReference>
<accession>A0ABM0YH61</accession>
<evidence type="ECO:0000313" key="2">
    <source>
        <dbReference type="Proteomes" id="UP000694864"/>
    </source>
</evidence>
<dbReference type="Gene3D" id="3.10.129.10">
    <property type="entry name" value="Hotdog Thioesterase"/>
    <property type="match status" value="1"/>
</dbReference>
<dbReference type="PANTHER" id="PTHR21660">
    <property type="entry name" value="THIOESTERASE SUPERFAMILY MEMBER-RELATED"/>
    <property type="match status" value="1"/>
</dbReference>
<gene>
    <name evidence="3" type="primary">LOC104778140</name>
</gene>
<dbReference type="InterPro" id="IPR029069">
    <property type="entry name" value="HotDog_dom_sf"/>
</dbReference>